<keyword evidence="3" id="KW-0408">Iron</keyword>
<keyword evidence="2" id="KW-0479">Metal-binding</keyword>
<dbReference type="PANTHER" id="PTHR10293:SF16">
    <property type="entry name" value="GLUTAREDOXIN-RELATED PROTEIN 5, MITOCHONDRIAL"/>
    <property type="match status" value="1"/>
</dbReference>
<keyword evidence="8" id="KW-1185">Reference proteome</keyword>
<dbReference type="Gene3D" id="3.40.250.10">
    <property type="entry name" value="Rhodanese-like domain"/>
    <property type="match status" value="1"/>
</dbReference>
<evidence type="ECO:0000313" key="8">
    <source>
        <dbReference type="Proteomes" id="UP000034883"/>
    </source>
</evidence>
<dbReference type="InterPro" id="IPR035903">
    <property type="entry name" value="HesB-like_dom_sf"/>
</dbReference>
<accession>A0A0F6W876</accession>
<dbReference type="InterPro" id="IPR001763">
    <property type="entry name" value="Rhodanese-like_dom"/>
</dbReference>
<gene>
    <name evidence="7" type="ORF">DB32_007130</name>
</gene>
<dbReference type="InterPro" id="IPR036249">
    <property type="entry name" value="Thioredoxin-like_sf"/>
</dbReference>
<dbReference type="EMBL" id="CP011125">
    <property type="protein sequence ID" value="AKF09981.1"/>
    <property type="molecule type" value="Genomic_DNA"/>
</dbReference>
<proteinExistence type="predicted"/>
<dbReference type="Gene3D" id="3.40.30.10">
    <property type="entry name" value="Glutaredoxin"/>
    <property type="match status" value="1"/>
</dbReference>
<dbReference type="PROSITE" id="PS51354">
    <property type="entry name" value="GLUTAREDOXIN_2"/>
    <property type="match status" value="1"/>
</dbReference>
<dbReference type="SUPFAM" id="SSF89360">
    <property type="entry name" value="HesB-like domain"/>
    <property type="match status" value="1"/>
</dbReference>
<name>A0A0F6W876_9BACT</name>
<dbReference type="SMART" id="SM00450">
    <property type="entry name" value="RHOD"/>
    <property type="match status" value="1"/>
</dbReference>
<dbReference type="SUPFAM" id="SSF52833">
    <property type="entry name" value="Thioredoxin-like"/>
    <property type="match status" value="1"/>
</dbReference>
<dbReference type="GO" id="GO:0046872">
    <property type="term" value="F:metal ion binding"/>
    <property type="evidence" value="ECO:0007669"/>
    <property type="project" value="UniProtKB-KW"/>
</dbReference>
<dbReference type="Proteomes" id="UP000034883">
    <property type="component" value="Chromosome"/>
</dbReference>
<dbReference type="Pfam" id="PF00462">
    <property type="entry name" value="Glutaredoxin"/>
    <property type="match status" value="1"/>
</dbReference>
<organism evidence="7 8">
    <name type="scientific">Sandaracinus amylolyticus</name>
    <dbReference type="NCBI Taxonomy" id="927083"/>
    <lineage>
        <taxon>Bacteria</taxon>
        <taxon>Pseudomonadati</taxon>
        <taxon>Myxococcota</taxon>
        <taxon>Polyangia</taxon>
        <taxon>Polyangiales</taxon>
        <taxon>Sandaracinaceae</taxon>
        <taxon>Sandaracinus</taxon>
    </lineage>
</organism>
<dbReference type="RefSeq" id="WP_053236981.1">
    <property type="nucleotide sequence ID" value="NZ_CP011125.1"/>
</dbReference>
<keyword evidence="5" id="KW-0676">Redox-active center</keyword>
<dbReference type="CDD" id="cd03028">
    <property type="entry name" value="GRX_PICOT_like"/>
    <property type="match status" value="1"/>
</dbReference>
<evidence type="ECO:0000259" key="6">
    <source>
        <dbReference type="PROSITE" id="PS50206"/>
    </source>
</evidence>
<dbReference type="GO" id="GO:0051537">
    <property type="term" value="F:2 iron, 2 sulfur cluster binding"/>
    <property type="evidence" value="ECO:0007669"/>
    <property type="project" value="UniProtKB-KW"/>
</dbReference>
<sequence length="304" mass="33540">MDIRLRIEEIVSSHPVVLFMKGTRSAPRCGFSSRVVDVLDELLEDYLTVDVLADEAIREGIKEYGQWPTIPQLYVRGKLVGGADIVAEMMRAGELAPMLGVEGPIETEIPEVHVSDAAVAAFRQYAGVSKPDVRLAIDRAFDAELDIEAPREDDVVIDLVTLRLSMDRASARRADGVSIDFVSGPGATGFRITNPAAPPKVKSMSVEQLDQMRRAGKPHLLVDVRTPEERAIAEIEGSELLDEDLRAKLADLDRATTLVLYCHHGVRSRAAAEHCVRMGFRDVWNVEGGIEAWSTRVDPKVARY</sequence>
<evidence type="ECO:0000256" key="5">
    <source>
        <dbReference type="ARBA" id="ARBA00023284"/>
    </source>
</evidence>
<dbReference type="AlphaFoldDB" id="A0A0F6W876"/>
<feature type="domain" description="Rhodanese" evidence="6">
    <location>
        <begin position="215"/>
        <end position="302"/>
    </location>
</feature>
<evidence type="ECO:0000256" key="4">
    <source>
        <dbReference type="ARBA" id="ARBA00023014"/>
    </source>
</evidence>
<dbReference type="PROSITE" id="PS50206">
    <property type="entry name" value="RHODANESE_3"/>
    <property type="match status" value="1"/>
</dbReference>
<evidence type="ECO:0000256" key="3">
    <source>
        <dbReference type="ARBA" id="ARBA00023004"/>
    </source>
</evidence>
<dbReference type="InterPro" id="IPR004480">
    <property type="entry name" value="Monothiol_GRX-rel"/>
</dbReference>
<keyword evidence="1" id="KW-0001">2Fe-2S</keyword>
<dbReference type="CDD" id="cd00158">
    <property type="entry name" value="RHOD"/>
    <property type="match status" value="1"/>
</dbReference>
<evidence type="ECO:0000256" key="1">
    <source>
        <dbReference type="ARBA" id="ARBA00022714"/>
    </source>
</evidence>
<dbReference type="InterPro" id="IPR033658">
    <property type="entry name" value="GRX_PICOT-like"/>
</dbReference>
<dbReference type="KEGG" id="samy:DB32_007130"/>
<dbReference type="PANTHER" id="PTHR10293">
    <property type="entry name" value="GLUTAREDOXIN FAMILY MEMBER"/>
    <property type="match status" value="1"/>
</dbReference>
<dbReference type="InterPro" id="IPR002109">
    <property type="entry name" value="Glutaredoxin"/>
</dbReference>
<dbReference type="SUPFAM" id="SSF52821">
    <property type="entry name" value="Rhodanese/Cell cycle control phosphatase"/>
    <property type="match status" value="1"/>
</dbReference>
<dbReference type="InterPro" id="IPR036873">
    <property type="entry name" value="Rhodanese-like_dom_sf"/>
</dbReference>
<dbReference type="NCBIfam" id="TIGR00365">
    <property type="entry name" value="Grx4 family monothiol glutaredoxin"/>
    <property type="match status" value="1"/>
</dbReference>
<evidence type="ECO:0000256" key="2">
    <source>
        <dbReference type="ARBA" id="ARBA00022723"/>
    </source>
</evidence>
<dbReference type="Pfam" id="PF00581">
    <property type="entry name" value="Rhodanese"/>
    <property type="match status" value="1"/>
</dbReference>
<keyword evidence="4" id="KW-0411">Iron-sulfur</keyword>
<evidence type="ECO:0000313" key="7">
    <source>
        <dbReference type="EMBL" id="AKF09981.1"/>
    </source>
</evidence>
<dbReference type="Gene3D" id="2.60.300.12">
    <property type="entry name" value="HesB-like domain"/>
    <property type="match status" value="1"/>
</dbReference>
<dbReference type="STRING" id="927083.DB32_007130"/>
<protein>
    <submittedName>
        <fullName evidence="7">Glutaredoxin-related protein</fullName>
    </submittedName>
</protein>
<reference evidence="7 8" key="1">
    <citation type="submission" date="2015-03" db="EMBL/GenBank/DDBJ databases">
        <title>Genome assembly of Sandaracinus amylolyticus DSM 53668.</title>
        <authorList>
            <person name="Sharma G."/>
            <person name="Subramanian S."/>
        </authorList>
    </citation>
    <scope>NUCLEOTIDE SEQUENCE [LARGE SCALE GENOMIC DNA]</scope>
    <source>
        <strain evidence="7 8">DSM 53668</strain>
    </source>
</reference>